<accession>A0A6J4RW95</accession>
<feature type="transmembrane region" description="Helical" evidence="1">
    <location>
        <begin position="108"/>
        <end position="130"/>
    </location>
</feature>
<organism evidence="2">
    <name type="scientific">uncultured Solirubrobacteraceae bacterium</name>
    <dbReference type="NCBI Taxonomy" id="1162706"/>
    <lineage>
        <taxon>Bacteria</taxon>
        <taxon>Bacillati</taxon>
        <taxon>Actinomycetota</taxon>
        <taxon>Thermoleophilia</taxon>
        <taxon>Solirubrobacterales</taxon>
        <taxon>Solirubrobacteraceae</taxon>
        <taxon>environmental samples</taxon>
    </lineage>
</organism>
<keyword evidence="1" id="KW-0812">Transmembrane</keyword>
<proteinExistence type="predicted"/>
<sequence>MPQPSTRSRPSWIPSELAWVLATAFVATAVAILDLKLWRMDPDVPLFDAAGDSSYYLVSIKGVLEHGWFLNNPDLGAPFGQSNYDFAIGDVAHYVLVRLLGLVLGDPVVVFNAFFVLGFPLIAVVAYAVLRDLGATRAPALVAGVLFAFLPYHMIRGQDHLFLTSYYEIPLAVWLVAVVAAGRSVIGRAAPRRRMLLILAACLVVGAGSSYYAIFALLMLLTVVPTAAIARRSRAIALQGAAVAALVAASFALANSPAIVFQMKHGANDSVAARQPGESELFGLKLADMVIPRNTHRLEPLARRGQTYYTRTPLRSEGFNPSLGSVATLGLVAALLVLLTTGLGSATASLRRSRIAVAGTVALMSFLIGTIGGGSALIAYGLTPQLRAWNRLALFIAFAALIAVALLLTALGDRLRARGRPAWLLSVIAAFVGAVGVYDQTSVIDAPDYPAVAAAWTAQDDFATRMQDRFAAGTKILQLPYMSYPENGPIHALGDYDLFTGYLHTSDLRWTYGAVRGRLSDWHGAHQALPPEQLATAAAAAGFGAVYLDRIGYADGGAATAAALAALAGPGASGVSADGRLQFFDLRPAAARLAASTTSAERAQLSQALLYPVALGFGDGFSYQEHAGPTPFRWAGPDARLTLESGFPGTREARFTAQLFGGGAEPSTVTLTLPDGSRRSVRVSDKGSKVSFVLRLRDGDASLRLQTAGPAAPHPPDNVRDLRLRVEAPRIEYAPLQPARLTGYVAAATP</sequence>
<evidence type="ECO:0008006" key="3">
    <source>
        <dbReference type="Google" id="ProtNLM"/>
    </source>
</evidence>
<dbReference type="EMBL" id="CADCVQ010000050">
    <property type="protein sequence ID" value="CAA9483316.1"/>
    <property type="molecule type" value="Genomic_DNA"/>
</dbReference>
<feature type="transmembrane region" description="Helical" evidence="1">
    <location>
        <begin position="355"/>
        <end position="380"/>
    </location>
</feature>
<protein>
    <recommendedName>
        <fullName evidence="3">Glycosyltransferase RgtA/B/C/D-like domain-containing protein</fullName>
    </recommendedName>
</protein>
<feature type="transmembrane region" description="Helical" evidence="1">
    <location>
        <begin position="12"/>
        <end position="33"/>
    </location>
</feature>
<dbReference type="AlphaFoldDB" id="A0A6J4RW95"/>
<keyword evidence="1" id="KW-0472">Membrane</keyword>
<feature type="transmembrane region" description="Helical" evidence="1">
    <location>
        <begin position="236"/>
        <end position="254"/>
    </location>
</feature>
<feature type="transmembrane region" description="Helical" evidence="1">
    <location>
        <begin position="392"/>
        <end position="410"/>
    </location>
</feature>
<gene>
    <name evidence="2" type="ORF">AVDCRST_MAG67-1093</name>
</gene>
<feature type="transmembrane region" description="Helical" evidence="1">
    <location>
        <begin position="136"/>
        <end position="155"/>
    </location>
</feature>
<evidence type="ECO:0000256" key="1">
    <source>
        <dbReference type="SAM" id="Phobius"/>
    </source>
</evidence>
<feature type="transmembrane region" description="Helical" evidence="1">
    <location>
        <begin position="198"/>
        <end position="224"/>
    </location>
</feature>
<evidence type="ECO:0000313" key="2">
    <source>
        <dbReference type="EMBL" id="CAA9483316.1"/>
    </source>
</evidence>
<feature type="transmembrane region" description="Helical" evidence="1">
    <location>
        <begin position="323"/>
        <end position="343"/>
    </location>
</feature>
<feature type="transmembrane region" description="Helical" evidence="1">
    <location>
        <begin position="167"/>
        <end position="186"/>
    </location>
</feature>
<reference evidence="2" key="1">
    <citation type="submission" date="2020-02" db="EMBL/GenBank/DDBJ databases">
        <authorList>
            <person name="Meier V. D."/>
        </authorList>
    </citation>
    <scope>NUCLEOTIDE SEQUENCE</scope>
    <source>
        <strain evidence="2">AVDCRST_MAG67</strain>
    </source>
</reference>
<keyword evidence="1" id="KW-1133">Transmembrane helix</keyword>
<name>A0A6J4RW95_9ACTN</name>